<dbReference type="SUPFAM" id="SSF50630">
    <property type="entry name" value="Acid proteases"/>
    <property type="match status" value="1"/>
</dbReference>
<dbReference type="Gene3D" id="2.40.70.10">
    <property type="entry name" value="Acid Proteases"/>
    <property type="match status" value="2"/>
</dbReference>
<dbReference type="InterPro" id="IPR033121">
    <property type="entry name" value="PEPTIDASE_A1"/>
</dbReference>
<evidence type="ECO:0000256" key="2">
    <source>
        <dbReference type="ARBA" id="ARBA00022670"/>
    </source>
</evidence>
<evidence type="ECO:0000256" key="7">
    <source>
        <dbReference type="PIRSR" id="PIRSR601461-1"/>
    </source>
</evidence>
<feature type="domain" description="Peptidase A1" evidence="9">
    <location>
        <begin position="142"/>
        <end position="480"/>
    </location>
</feature>
<dbReference type="FunFam" id="2.40.70.10:FF:000013">
    <property type="entry name" value="Aspartyl protease AED1"/>
    <property type="match status" value="1"/>
</dbReference>
<dbReference type="PANTHER" id="PTHR13683">
    <property type="entry name" value="ASPARTYL PROTEASES"/>
    <property type="match status" value="1"/>
</dbReference>
<dbReference type="Pfam" id="PF14543">
    <property type="entry name" value="TAXi_N"/>
    <property type="match status" value="1"/>
</dbReference>
<keyword evidence="5" id="KW-0378">Hydrolase</keyword>
<keyword evidence="2" id="KW-0645">Protease</keyword>
<feature type="signal peptide" evidence="8">
    <location>
        <begin position="1"/>
        <end position="29"/>
    </location>
</feature>
<evidence type="ECO:0000256" key="8">
    <source>
        <dbReference type="SAM" id="SignalP"/>
    </source>
</evidence>
<dbReference type="InterPro" id="IPR032799">
    <property type="entry name" value="TAXi_C"/>
</dbReference>
<keyword evidence="3 8" id="KW-0732">Signal</keyword>
<reference evidence="10" key="1">
    <citation type="submission" date="2019-08" db="EMBL/GenBank/DDBJ databases">
        <title>Reference gene set and small RNA set construction with multiple tissues from Davidia involucrata Baill.</title>
        <authorList>
            <person name="Yang H."/>
            <person name="Zhou C."/>
            <person name="Li G."/>
            <person name="Wang J."/>
            <person name="Gao P."/>
            <person name="Wang M."/>
            <person name="Wang R."/>
            <person name="Zhao Y."/>
        </authorList>
    </citation>
    <scope>NUCLEOTIDE SEQUENCE</scope>
    <source>
        <tissue evidence="10">Mixed with DoveR01_LX</tissue>
    </source>
</reference>
<dbReference type="Pfam" id="PF14541">
    <property type="entry name" value="TAXi_C"/>
    <property type="match status" value="1"/>
</dbReference>
<evidence type="ECO:0000313" key="10">
    <source>
        <dbReference type="EMBL" id="MPA46058.1"/>
    </source>
</evidence>
<name>A0A5B6ZR93_DAVIN</name>
<dbReference type="FunFam" id="2.40.70.10:FF:000021">
    <property type="entry name" value="Aspartyl protease AED1"/>
    <property type="match status" value="1"/>
</dbReference>
<dbReference type="InterPro" id="IPR032861">
    <property type="entry name" value="TAXi_N"/>
</dbReference>
<evidence type="ECO:0000259" key="9">
    <source>
        <dbReference type="PROSITE" id="PS51767"/>
    </source>
</evidence>
<organism evidence="10">
    <name type="scientific">Davidia involucrata</name>
    <name type="common">Dove tree</name>
    <dbReference type="NCBI Taxonomy" id="16924"/>
    <lineage>
        <taxon>Eukaryota</taxon>
        <taxon>Viridiplantae</taxon>
        <taxon>Streptophyta</taxon>
        <taxon>Embryophyta</taxon>
        <taxon>Tracheophyta</taxon>
        <taxon>Spermatophyta</taxon>
        <taxon>Magnoliopsida</taxon>
        <taxon>eudicotyledons</taxon>
        <taxon>Gunneridae</taxon>
        <taxon>Pentapetalae</taxon>
        <taxon>asterids</taxon>
        <taxon>Cornales</taxon>
        <taxon>Nyssaceae</taxon>
        <taxon>Davidia</taxon>
    </lineage>
</organism>
<dbReference type="GO" id="GO:0004190">
    <property type="term" value="F:aspartic-type endopeptidase activity"/>
    <property type="evidence" value="ECO:0007669"/>
    <property type="project" value="UniProtKB-KW"/>
</dbReference>
<sequence length="485" mass="51532">MATLGTSSIFLSNSLLLLFLLCSLKKGYALGGRKFTERHLLQHTHSTIQIGSLLPASVCRPTPKGNIKRASLKVVHKHGPCSQLGQDKANAAPTVTEILSHDQSRVNSIHSHLAFNSGKNDLKDSQATLPVKSGNSLGTGNYIVTVGLGTPEKELSLAFDTASDLTWTQCQPCVKYCYKQEQPIFDPSQSSTYSNITCDSPLCSQLISGTGNSPGCSGSTCLYGIQYGDQSFSVGYFGKEKLTLTPTDVVDDFLFGCGQNNDGLFGGTAGLLGLGRDKISVVSQASPKYGNYFSYCLPSMSGSTGHLTFGSSGVPSNVQFTPLLTNPPDGPSFYFIDIEAICVGGSTLPIDKSVFSTGGTIIDSGTVITRLPPDAYSAMRTVFRQQMTQYPMIEGVSILDTCYDFSNYTLVSIPKIIFFFTDSVKVDLDPSGILYGLGASQACLAFAGNSDATDIAIFGNVQQQTLEVVYDVAGGKLGFGPGQCS</sequence>
<evidence type="ECO:0000256" key="6">
    <source>
        <dbReference type="ARBA" id="ARBA00023157"/>
    </source>
</evidence>
<feature type="chain" id="PRO_5022825186" description="Peptidase A1 domain-containing protein" evidence="8">
    <location>
        <begin position="30"/>
        <end position="485"/>
    </location>
</feature>
<proteinExistence type="inferred from homology"/>
<protein>
    <recommendedName>
        <fullName evidence="9">Peptidase A1 domain-containing protein</fullName>
    </recommendedName>
</protein>
<feature type="active site" evidence="7">
    <location>
        <position position="363"/>
    </location>
</feature>
<evidence type="ECO:0000256" key="4">
    <source>
        <dbReference type="ARBA" id="ARBA00022750"/>
    </source>
</evidence>
<keyword evidence="6" id="KW-1015">Disulfide bond</keyword>
<comment type="similarity">
    <text evidence="1">Belongs to the peptidase A1 family.</text>
</comment>
<dbReference type="EMBL" id="GHES01015499">
    <property type="protein sequence ID" value="MPA46058.1"/>
    <property type="molecule type" value="Transcribed_RNA"/>
</dbReference>
<gene>
    <name evidence="10" type="ORF">Din_015499</name>
</gene>
<evidence type="ECO:0000256" key="3">
    <source>
        <dbReference type="ARBA" id="ARBA00022729"/>
    </source>
</evidence>
<accession>A0A5B6ZR93</accession>
<dbReference type="PROSITE" id="PS51767">
    <property type="entry name" value="PEPTIDASE_A1"/>
    <property type="match status" value="1"/>
</dbReference>
<keyword evidence="4" id="KW-0064">Aspartyl protease</keyword>
<feature type="active site" evidence="7">
    <location>
        <position position="160"/>
    </location>
</feature>
<dbReference type="PANTHER" id="PTHR13683:SF750">
    <property type="entry name" value="ASPARTYL PROTEASE AED1"/>
    <property type="match status" value="1"/>
</dbReference>
<dbReference type="AlphaFoldDB" id="A0A5B6ZR93"/>
<evidence type="ECO:0000256" key="1">
    <source>
        <dbReference type="ARBA" id="ARBA00007447"/>
    </source>
</evidence>
<evidence type="ECO:0000256" key="5">
    <source>
        <dbReference type="ARBA" id="ARBA00022801"/>
    </source>
</evidence>
<dbReference type="GO" id="GO:0006508">
    <property type="term" value="P:proteolysis"/>
    <property type="evidence" value="ECO:0007669"/>
    <property type="project" value="UniProtKB-KW"/>
</dbReference>
<dbReference type="InterPro" id="IPR021109">
    <property type="entry name" value="Peptidase_aspartic_dom_sf"/>
</dbReference>
<dbReference type="InterPro" id="IPR001461">
    <property type="entry name" value="Aspartic_peptidase_A1"/>
</dbReference>